<keyword evidence="5" id="KW-0249">Electron transport</keyword>
<evidence type="ECO:0000256" key="2">
    <source>
        <dbReference type="ARBA" id="ARBA00022485"/>
    </source>
</evidence>
<dbReference type="InterPro" id="IPR017900">
    <property type="entry name" value="4Fe4S_Fe_S_CS"/>
</dbReference>
<keyword evidence="3" id="KW-0479">Metal-binding</keyword>
<evidence type="ECO:0000313" key="9">
    <source>
        <dbReference type="EMBL" id="OFW35641.1"/>
    </source>
</evidence>
<protein>
    <submittedName>
        <fullName evidence="9">4Fe-4S ferredoxin</fullName>
    </submittedName>
</protein>
<dbReference type="GO" id="GO:0051539">
    <property type="term" value="F:4 iron, 4 sulfur cluster binding"/>
    <property type="evidence" value="ECO:0007669"/>
    <property type="project" value="UniProtKB-KW"/>
</dbReference>
<sequence length="144" mass="16446">MKRVYTKEEACIGCRLCEVHCLTEHSRSKNIIKAHKKEFPRALSRVFVEELRPVSFAVQCRHCDEPVCVEACITGAITKDESGKVVHDEEKCVGCWTCVLVCPHGAPRRDLERRKVAKCDLCPDRETPVCVEMCPNRALVYEER</sequence>
<dbReference type="Gene3D" id="3.30.70.20">
    <property type="match status" value="2"/>
</dbReference>
<dbReference type="GO" id="GO:0046872">
    <property type="term" value="F:metal ion binding"/>
    <property type="evidence" value="ECO:0007669"/>
    <property type="project" value="UniProtKB-KW"/>
</dbReference>
<dbReference type="PANTHER" id="PTHR43177:SF5">
    <property type="entry name" value="ANAEROBIC DIMETHYL SULFOXIDE REDUCTASE CHAIN B-RELATED"/>
    <property type="match status" value="1"/>
</dbReference>
<gene>
    <name evidence="9" type="ORF">A2074_01385</name>
</gene>
<feature type="domain" description="4Fe-4S ferredoxin-type" evidence="8">
    <location>
        <begin position="2"/>
        <end position="31"/>
    </location>
</feature>
<dbReference type="SUPFAM" id="SSF54862">
    <property type="entry name" value="4Fe-4S ferredoxins"/>
    <property type="match status" value="1"/>
</dbReference>
<dbReference type="Proteomes" id="UP000178086">
    <property type="component" value="Unassembled WGS sequence"/>
</dbReference>
<name>A0A1F2URS4_9ACTN</name>
<dbReference type="EMBL" id="MELI01000011">
    <property type="protein sequence ID" value="OFW35641.1"/>
    <property type="molecule type" value="Genomic_DNA"/>
</dbReference>
<feature type="domain" description="4Fe-4S ferredoxin-type" evidence="8">
    <location>
        <begin position="83"/>
        <end position="112"/>
    </location>
</feature>
<keyword evidence="1" id="KW-0813">Transport</keyword>
<proteinExistence type="predicted"/>
<dbReference type="CDD" id="cd10563">
    <property type="entry name" value="CooF_like"/>
    <property type="match status" value="1"/>
</dbReference>
<dbReference type="PANTHER" id="PTHR43177">
    <property type="entry name" value="PROTEIN NRFC"/>
    <property type="match status" value="1"/>
</dbReference>
<evidence type="ECO:0000256" key="3">
    <source>
        <dbReference type="ARBA" id="ARBA00022723"/>
    </source>
</evidence>
<evidence type="ECO:0000259" key="8">
    <source>
        <dbReference type="PROSITE" id="PS51379"/>
    </source>
</evidence>
<evidence type="ECO:0000256" key="7">
    <source>
        <dbReference type="ARBA" id="ARBA00023014"/>
    </source>
</evidence>
<keyword evidence="2" id="KW-0004">4Fe-4S</keyword>
<keyword evidence="4" id="KW-0677">Repeat</keyword>
<dbReference type="InterPro" id="IPR050954">
    <property type="entry name" value="ET_IronSulfur_Cluster-Binding"/>
</dbReference>
<comment type="caution">
    <text evidence="9">The sequence shown here is derived from an EMBL/GenBank/DDBJ whole genome shotgun (WGS) entry which is preliminary data.</text>
</comment>
<evidence type="ECO:0000313" key="10">
    <source>
        <dbReference type="Proteomes" id="UP000178086"/>
    </source>
</evidence>
<organism evidence="9 10">
    <name type="scientific">Candidatus Aquicultor primus</name>
    <dbReference type="NCBI Taxonomy" id="1797195"/>
    <lineage>
        <taxon>Bacteria</taxon>
        <taxon>Bacillati</taxon>
        <taxon>Actinomycetota</taxon>
        <taxon>Candidatus Aquicultoria</taxon>
        <taxon>Candidatus Aquicultorales</taxon>
        <taxon>Candidatus Aquicultoraceae</taxon>
        <taxon>Candidatus Aquicultor</taxon>
    </lineage>
</organism>
<evidence type="ECO:0000256" key="5">
    <source>
        <dbReference type="ARBA" id="ARBA00022982"/>
    </source>
</evidence>
<keyword evidence="6" id="KW-0408">Iron</keyword>
<dbReference type="AlphaFoldDB" id="A0A1F2URS4"/>
<accession>A0A1F2URS4</accession>
<dbReference type="InterPro" id="IPR017896">
    <property type="entry name" value="4Fe4S_Fe-S-bd"/>
</dbReference>
<evidence type="ECO:0000256" key="1">
    <source>
        <dbReference type="ARBA" id="ARBA00022448"/>
    </source>
</evidence>
<evidence type="ECO:0000256" key="6">
    <source>
        <dbReference type="ARBA" id="ARBA00023004"/>
    </source>
</evidence>
<reference evidence="9 10" key="1">
    <citation type="journal article" date="2016" name="Nat. Commun.">
        <title>Thousands of microbial genomes shed light on interconnected biogeochemical processes in an aquifer system.</title>
        <authorList>
            <person name="Anantharaman K."/>
            <person name="Brown C.T."/>
            <person name="Hug L.A."/>
            <person name="Sharon I."/>
            <person name="Castelle C.J."/>
            <person name="Probst A.J."/>
            <person name="Thomas B.C."/>
            <person name="Singh A."/>
            <person name="Wilkins M.J."/>
            <person name="Karaoz U."/>
            <person name="Brodie E.L."/>
            <person name="Williams K.H."/>
            <person name="Hubbard S.S."/>
            <person name="Banfield J.F."/>
        </authorList>
    </citation>
    <scope>NUCLEOTIDE SEQUENCE [LARGE SCALE GENOMIC DNA]</scope>
</reference>
<evidence type="ECO:0000256" key="4">
    <source>
        <dbReference type="ARBA" id="ARBA00022737"/>
    </source>
</evidence>
<dbReference type="PROSITE" id="PS51379">
    <property type="entry name" value="4FE4S_FER_2"/>
    <property type="match status" value="2"/>
</dbReference>
<dbReference type="Pfam" id="PF13247">
    <property type="entry name" value="Fer4_11"/>
    <property type="match status" value="1"/>
</dbReference>
<dbReference type="PROSITE" id="PS00198">
    <property type="entry name" value="4FE4S_FER_1"/>
    <property type="match status" value="1"/>
</dbReference>
<keyword evidence="7" id="KW-0411">Iron-sulfur</keyword>